<dbReference type="Pfam" id="PF13304">
    <property type="entry name" value="AAA_21"/>
    <property type="match status" value="1"/>
</dbReference>
<evidence type="ECO:0000259" key="1">
    <source>
        <dbReference type="SMART" id="SM00481"/>
    </source>
</evidence>
<dbReference type="InterPro" id="IPR016195">
    <property type="entry name" value="Pol/histidinol_Pase-like"/>
</dbReference>
<dbReference type="InterPro" id="IPR027417">
    <property type="entry name" value="P-loop_NTPase"/>
</dbReference>
<protein>
    <submittedName>
        <fullName evidence="2">AAA family ATPase</fullName>
    </submittedName>
</protein>
<dbReference type="CDD" id="cd00267">
    <property type="entry name" value="ABC_ATPase"/>
    <property type="match status" value="1"/>
</dbReference>
<dbReference type="Gene3D" id="3.20.20.140">
    <property type="entry name" value="Metal-dependent hydrolases"/>
    <property type="match status" value="1"/>
</dbReference>
<dbReference type="NCBIfam" id="NF045780">
    <property type="entry name" value="TrlF_fam_ATP"/>
    <property type="match status" value="1"/>
</dbReference>
<dbReference type="Gene3D" id="3.40.50.300">
    <property type="entry name" value="P-loop containing nucleotide triphosphate hydrolases"/>
    <property type="match status" value="2"/>
</dbReference>
<keyword evidence="3" id="KW-1185">Reference proteome</keyword>
<reference evidence="2 3" key="1">
    <citation type="submission" date="2023-01" db="EMBL/GenBank/DDBJ databases">
        <title>Novel species of the genus Asticcacaulis isolated from rivers.</title>
        <authorList>
            <person name="Lu H."/>
        </authorList>
    </citation>
    <scope>NUCLEOTIDE SEQUENCE [LARGE SCALE GENOMIC DNA]</scope>
    <source>
        <strain evidence="2 3">DXS10W</strain>
    </source>
</reference>
<dbReference type="SUPFAM" id="SSF89550">
    <property type="entry name" value="PHP domain-like"/>
    <property type="match status" value="1"/>
</dbReference>
<gene>
    <name evidence="2" type="ORF">PQU94_08125</name>
</gene>
<dbReference type="InterPro" id="IPR003141">
    <property type="entry name" value="Pol/His_phosphatase_N"/>
</dbReference>
<dbReference type="SUPFAM" id="SSF52540">
    <property type="entry name" value="P-loop containing nucleoside triphosphate hydrolases"/>
    <property type="match status" value="1"/>
</dbReference>
<dbReference type="PANTHER" id="PTHR32182">
    <property type="entry name" value="DNA REPLICATION AND REPAIR PROTEIN RECF"/>
    <property type="match status" value="1"/>
</dbReference>
<dbReference type="CDD" id="cd07432">
    <property type="entry name" value="PHP_HisPPase"/>
    <property type="match status" value="1"/>
</dbReference>
<evidence type="ECO:0000313" key="2">
    <source>
        <dbReference type="EMBL" id="MDC7694245.1"/>
    </source>
</evidence>
<proteinExistence type="predicted"/>
<accession>A0ABT5IDG2</accession>
<comment type="caution">
    <text evidence="2">The sequence shown here is derived from an EMBL/GenBank/DDBJ whole genome shotgun (WGS) entry which is preliminary data.</text>
</comment>
<dbReference type="InterPro" id="IPR054787">
    <property type="entry name" value="TrlF_ATPase"/>
</dbReference>
<dbReference type="Proteomes" id="UP001216595">
    <property type="component" value="Unassembled WGS sequence"/>
</dbReference>
<dbReference type="InterPro" id="IPR003959">
    <property type="entry name" value="ATPase_AAA_core"/>
</dbReference>
<name>A0ABT5IDG2_9CAUL</name>
<dbReference type="PANTHER" id="PTHR32182:SF22">
    <property type="entry name" value="ATP-DEPENDENT ENDONUCLEASE, OLD FAMILY-RELATED"/>
    <property type="match status" value="1"/>
</dbReference>
<evidence type="ECO:0000313" key="3">
    <source>
        <dbReference type="Proteomes" id="UP001216595"/>
    </source>
</evidence>
<dbReference type="RefSeq" id="WP_272740963.1">
    <property type="nucleotide sequence ID" value="NZ_JAQQKW010000004.1"/>
</dbReference>
<dbReference type="SMART" id="SM00481">
    <property type="entry name" value="POLIIIAc"/>
    <property type="match status" value="1"/>
</dbReference>
<feature type="domain" description="Polymerase/histidinol phosphatase N-terminal" evidence="1">
    <location>
        <begin position="27"/>
        <end position="97"/>
    </location>
</feature>
<dbReference type="EMBL" id="JAQQKW010000004">
    <property type="protein sequence ID" value="MDC7694245.1"/>
    <property type="molecule type" value="Genomic_DNA"/>
</dbReference>
<sequence>MEGSSTIEADNFAEVYQLTNGARFFRGDLHIHTVVGSHDVTDTNATPENIVQTAVAEKLDIIAIADHNEIDAVERALKASASTGVMVVPAIELTTPQGHLLCYFPSLDALKRFHAQLALEDRHQSNSRCTNGMTDCLAKTQALGGFCMLAHVDGPKGLHIEVPGGPPHKADIISHPALLGIELKSAASTIRLTSSDSDPVCAQLGKQRLEKNAANAPLARVLNSDSHTLNAMGRNASGDQKVTRFKMQSLSFDALRLALMDSDARIRIEEEVPRNIPVISGLRLTGGFLKDQSVHFNKNLNCVIGGRGTGKSTLFEALRCFSMHPGAPKVVDSDVWPDKVEVEMIDETGTTHRLARSKDGFVYNVFDTFEGPDSLPIECYGQGETQRISEQAQTDPGALLSYLDRFTNVGAELRTEEEARIALAEIYTKIAEAQANVDQIKPTTRDLAVRRKQLKTLQDGQAKELIAASRQLEHERQVRNTILEQVKAIRTGLDYRAIKSSVTRVKASSNPSELKVGADDFAAIQKSIEEFEASLTGTESNLSAASSKLSTSVQKLLQDWTAKEAALVTQIDQKKRALESQGVTVDSAYINRLAQEESKLTQALANLNSWVPRLKDLERQRTKLATTRWTARSRVEGKRVAFASAATAKLRLALSDLNVSMKFEPNAYSPLACQLIVEKMGWRTNQVPRATVLVEKLTLPKLLDAIALKDAATIQALKTAEGIAVFNRQDADLIIERMGDPATFANLATMPVSDRPKLTVSKASIDAGTAQYPVREFNQLSLGQQQSVLLALMLSADNPNPLLIDQPEDNLDGEFIYKTLVPVLRMAKERRQIIVVTHNPNIAVLGDAEQIITLKATNERAAIMSRGSIDDTGTRDLACAVLEGAREAFTRRAKIYGVT</sequence>
<organism evidence="2 3">
    <name type="scientific">Asticcacaulis currens</name>
    <dbReference type="NCBI Taxonomy" id="2984210"/>
    <lineage>
        <taxon>Bacteria</taxon>
        <taxon>Pseudomonadati</taxon>
        <taxon>Pseudomonadota</taxon>
        <taxon>Alphaproteobacteria</taxon>
        <taxon>Caulobacterales</taxon>
        <taxon>Caulobacteraceae</taxon>
        <taxon>Asticcacaulis</taxon>
    </lineage>
</organism>